<evidence type="ECO:0000256" key="1">
    <source>
        <dbReference type="ARBA" id="ARBA00001962"/>
    </source>
</evidence>
<comment type="similarity">
    <text evidence="24">Belongs to the polygalacturonase-inhibiting protein family.</text>
</comment>
<dbReference type="PANTHER" id="PTHR48053:SF142">
    <property type="entry name" value="REPEAT RECEPTOR-LIKE PROTEIN KINASE FAMILY PROTEIN, PUTATIVE-RELATED"/>
    <property type="match status" value="1"/>
</dbReference>
<dbReference type="FunFam" id="3.80.10.10:FF:000177">
    <property type="entry name" value="Leucine-rich repeat receptor-like serine/threonine-protein kinase At1g17230"/>
    <property type="match status" value="1"/>
</dbReference>
<keyword evidence="12" id="KW-0479">Metal-binding</keyword>
<dbReference type="InterPro" id="IPR051716">
    <property type="entry name" value="Plant_RL_S/T_kinase"/>
</dbReference>
<evidence type="ECO:0000256" key="18">
    <source>
        <dbReference type="ARBA" id="ARBA00022989"/>
    </source>
</evidence>
<evidence type="ECO:0000256" key="2">
    <source>
        <dbReference type="ARBA" id="ARBA00004191"/>
    </source>
</evidence>
<evidence type="ECO:0000256" key="27">
    <source>
        <dbReference type="SAM" id="Phobius"/>
    </source>
</evidence>
<evidence type="ECO:0000259" key="28">
    <source>
        <dbReference type="PROSITE" id="PS51471"/>
    </source>
</evidence>
<dbReference type="GO" id="GO:0016020">
    <property type="term" value="C:membrane"/>
    <property type="evidence" value="ECO:0007669"/>
    <property type="project" value="UniProtKB-SubCell"/>
</dbReference>
<keyword evidence="7" id="KW-0723">Serine/threonine-protein kinase</keyword>
<dbReference type="FunFam" id="2.60.120.330:FF:000005">
    <property type="entry name" value="1-aminocyclopropane-1-carboxylate oxidase homolog 1"/>
    <property type="match status" value="1"/>
</dbReference>
<evidence type="ECO:0000256" key="23">
    <source>
        <dbReference type="ARBA" id="ARBA00023180"/>
    </source>
</evidence>
<dbReference type="FunFam" id="3.80.10.10:FF:002851">
    <property type="entry name" value="Uncharacterized protein"/>
    <property type="match status" value="1"/>
</dbReference>
<dbReference type="Proteomes" id="UP000796880">
    <property type="component" value="Unassembled WGS sequence"/>
</dbReference>
<keyword evidence="30" id="KW-1185">Reference proteome</keyword>
<evidence type="ECO:0000256" key="12">
    <source>
        <dbReference type="ARBA" id="ARBA00022723"/>
    </source>
</evidence>
<keyword evidence="10" id="KW-0808">Transferase</keyword>
<name>A0A8K0MSZ8_9ROSA</name>
<evidence type="ECO:0000256" key="6">
    <source>
        <dbReference type="ARBA" id="ARBA00022512"/>
    </source>
</evidence>
<comment type="catalytic activity">
    <reaction evidence="26">
        <text>L-seryl-[protein] + ATP = O-phospho-L-seryl-[protein] + ADP + H(+)</text>
        <dbReference type="Rhea" id="RHEA:17989"/>
        <dbReference type="Rhea" id="RHEA-COMP:9863"/>
        <dbReference type="Rhea" id="RHEA-COMP:11604"/>
        <dbReference type="ChEBI" id="CHEBI:15378"/>
        <dbReference type="ChEBI" id="CHEBI:29999"/>
        <dbReference type="ChEBI" id="CHEBI:30616"/>
        <dbReference type="ChEBI" id="CHEBI:83421"/>
        <dbReference type="ChEBI" id="CHEBI:456216"/>
        <dbReference type="EC" id="2.7.11.1"/>
    </reaction>
</comment>
<evidence type="ECO:0000256" key="19">
    <source>
        <dbReference type="ARBA" id="ARBA00023002"/>
    </source>
</evidence>
<evidence type="ECO:0000256" key="11">
    <source>
        <dbReference type="ARBA" id="ARBA00022692"/>
    </source>
</evidence>
<dbReference type="InterPro" id="IPR001611">
    <property type="entry name" value="Leu-rich_rpt"/>
</dbReference>
<proteinExistence type="inferred from homology"/>
<dbReference type="SUPFAM" id="SSF52058">
    <property type="entry name" value="L domain-like"/>
    <property type="match status" value="1"/>
</dbReference>
<feature type="domain" description="Fe2OG dioxygenase" evidence="28">
    <location>
        <begin position="936"/>
        <end position="1034"/>
    </location>
</feature>
<dbReference type="GO" id="GO:0004674">
    <property type="term" value="F:protein serine/threonine kinase activity"/>
    <property type="evidence" value="ECO:0007669"/>
    <property type="project" value="UniProtKB-KW"/>
</dbReference>
<evidence type="ECO:0000256" key="14">
    <source>
        <dbReference type="ARBA" id="ARBA00022737"/>
    </source>
</evidence>
<keyword evidence="20" id="KW-0408">Iron</keyword>
<evidence type="ECO:0000256" key="22">
    <source>
        <dbReference type="ARBA" id="ARBA00023170"/>
    </source>
</evidence>
<keyword evidence="9" id="KW-0433">Leucine-rich repeat</keyword>
<evidence type="ECO:0000256" key="17">
    <source>
        <dbReference type="ARBA" id="ARBA00022840"/>
    </source>
</evidence>
<keyword evidence="11 27" id="KW-0812">Transmembrane</keyword>
<comment type="subcellular location">
    <subcellularLocation>
        <location evidence="3">Membrane</location>
        <topology evidence="3">Single-pass type I membrane protein</topology>
    </subcellularLocation>
    <subcellularLocation>
        <location evidence="2">Secreted</location>
        <location evidence="2">Cell wall</location>
    </subcellularLocation>
</comment>
<comment type="cofactor">
    <cofactor evidence="1">
        <name>Fe cation</name>
        <dbReference type="ChEBI" id="CHEBI:24875"/>
    </cofactor>
</comment>
<evidence type="ECO:0000256" key="13">
    <source>
        <dbReference type="ARBA" id="ARBA00022729"/>
    </source>
</evidence>
<comment type="catalytic activity">
    <reaction evidence="25">
        <text>L-threonyl-[protein] + ATP = O-phospho-L-threonyl-[protein] + ADP + H(+)</text>
        <dbReference type="Rhea" id="RHEA:46608"/>
        <dbReference type="Rhea" id="RHEA-COMP:11060"/>
        <dbReference type="Rhea" id="RHEA-COMP:11605"/>
        <dbReference type="ChEBI" id="CHEBI:15378"/>
        <dbReference type="ChEBI" id="CHEBI:30013"/>
        <dbReference type="ChEBI" id="CHEBI:30616"/>
        <dbReference type="ChEBI" id="CHEBI:61977"/>
        <dbReference type="ChEBI" id="CHEBI:456216"/>
        <dbReference type="EC" id="2.7.11.1"/>
    </reaction>
</comment>
<dbReference type="Pfam" id="PF03171">
    <property type="entry name" value="2OG-FeII_Oxy"/>
    <property type="match status" value="1"/>
</dbReference>
<dbReference type="Pfam" id="PF00560">
    <property type="entry name" value="LRR_1"/>
    <property type="match status" value="13"/>
</dbReference>
<dbReference type="InterPro" id="IPR027443">
    <property type="entry name" value="IPNS-like_sf"/>
</dbReference>
<keyword evidence="16" id="KW-0418">Kinase</keyword>
<evidence type="ECO:0000256" key="10">
    <source>
        <dbReference type="ARBA" id="ARBA00022679"/>
    </source>
</evidence>
<keyword evidence="19" id="KW-0560">Oxidoreductase</keyword>
<evidence type="ECO:0000256" key="9">
    <source>
        <dbReference type="ARBA" id="ARBA00022614"/>
    </source>
</evidence>
<evidence type="ECO:0000256" key="15">
    <source>
        <dbReference type="ARBA" id="ARBA00022741"/>
    </source>
</evidence>
<sequence length="1088" mass="120128">MLRCSSSTTSSTDLYASSMATTTRVREAEALVKWKDSLDHQTQSFLSSWKLLPRSSNSSLSANSSDTHCHWVGIHCDKFSSVLKITLDNSNLKGTLQNFDFSSFPNLTTLVLSNNSLYGSIPPSLSNLSMLTYLDLSVNQFSGNIPNEICLLSCLQVLYLDYNDLNGSIPHQIGMLESVVELFVSNNNLSGSIPASIGNLSMSSLLCTTGNKISGSIPPEIGLLRSLQELYMDKNFLTGSIPPSLGNSSSLIFVNLGHNKLTSSIPSEIGRLKSIEQLHLYENNLSGSIPSSIGKLTSLTHFDLTFNNITGSFPVEMNNITDLVLLQLDENSLSGSLPENICLGGRFTWLSVAKNLFTGHIPKSLKNCTTLVTLSLENNQFTGNISEELGIYPSLNYLNLSNNNFFGELAGKWGRCQNLTVLVISNNKISGSLLPELGNATQLHKLDLSSNLLAGKIPKELGRLNFLFMLKLNNNKLSSNVPAEIGMLLELQQLDLAANNLSGPIPIQLGQFSKLQLLNLRNNSFSGKIPYQIGKFPSLESLDLSQNLLAGELPSELRNLRMLETFNLSHNNLSGSIPSVFEEMWSLTSVDLSYNQLEGPLPNIKAFIEASLENNKALCGNNTSLKPCPIPKKKVHGVEILVVMSISGTLFLFLFIAVALFIRQKIRRNRNEPGESGALSHDGKKATESHSRRLFFVNEFTKLGSLLKILDDEGKVLEFEWAKWVNVSRQTGLNLQELLNTLPQVREREVKALDDSKIGVKGLGDAGLLKIPRMFIHEQQMVISKTSSDLQGIDKDENVRRGVIDQVRYACENWGFFQVVNHGIPASVLDGIIDGVRRFHEEDPEVKKAFYGRDYTNKKVSYITNFDLYEAPATNWRDSLHCFMAPTRPDPEDLPAVCREIVLDYSDKVMALGSTLFQMVSEAHGLNPNHLNEIGCSDGLVLIGHYYPPCPEPDLTLGLSHHSDSSFLTVLLQDQIGGLQVLHENQWVAIHGALVINVGDLLQLISNDKFISVNHRVLAQNVGARISIACFLRTKIPSKNSTRLFGPIKELISTENPPIYRGTPVKDFMAHYCSKGLDGVSALEYLKL</sequence>
<dbReference type="PANTHER" id="PTHR48053">
    <property type="entry name" value="LEUCINE RICH REPEAT FAMILY PROTEIN, EXPRESSED"/>
    <property type="match status" value="1"/>
</dbReference>
<comment type="caution">
    <text evidence="29">The sequence shown here is derived from an EMBL/GenBank/DDBJ whole genome shotgun (WGS) entry which is preliminary data.</text>
</comment>
<dbReference type="SUPFAM" id="SSF51197">
    <property type="entry name" value="Clavaminate synthase-like"/>
    <property type="match status" value="1"/>
</dbReference>
<dbReference type="InterPro" id="IPR013210">
    <property type="entry name" value="LRR_N_plant-typ"/>
</dbReference>
<dbReference type="AlphaFoldDB" id="A0A8K0MSZ8"/>
<dbReference type="GO" id="GO:0005524">
    <property type="term" value="F:ATP binding"/>
    <property type="evidence" value="ECO:0007669"/>
    <property type="project" value="UniProtKB-KW"/>
</dbReference>
<keyword evidence="17" id="KW-0067">ATP-binding</keyword>
<evidence type="ECO:0000256" key="4">
    <source>
        <dbReference type="ARBA" id="ARBA00008056"/>
    </source>
</evidence>
<organism evidence="29 30">
    <name type="scientific">Rhamnella rubrinervis</name>
    <dbReference type="NCBI Taxonomy" id="2594499"/>
    <lineage>
        <taxon>Eukaryota</taxon>
        <taxon>Viridiplantae</taxon>
        <taxon>Streptophyta</taxon>
        <taxon>Embryophyta</taxon>
        <taxon>Tracheophyta</taxon>
        <taxon>Spermatophyta</taxon>
        <taxon>Magnoliopsida</taxon>
        <taxon>eudicotyledons</taxon>
        <taxon>Gunneridae</taxon>
        <taxon>Pentapetalae</taxon>
        <taxon>rosids</taxon>
        <taxon>fabids</taxon>
        <taxon>Rosales</taxon>
        <taxon>Rhamnaceae</taxon>
        <taxon>rhamnoid group</taxon>
        <taxon>Rhamneae</taxon>
        <taxon>Rhamnella</taxon>
    </lineage>
</organism>
<evidence type="ECO:0000313" key="30">
    <source>
        <dbReference type="Proteomes" id="UP000796880"/>
    </source>
</evidence>
<dbReference type="GO" id="GO:0046872">
    <property type="term" value="F:metal ion binding"/>
    <property type="evidence" value="ECO:0007669"/>
    <property type="project" value="UniProtKB-KW"/>
</dbReference>
<evidence type="ECO:0000256" key="26">
    <source>
        <dbReference type="ARBA" id="ARBA00048679"/>
    </source>
</evidence>
<evidence type="ECO:0000256" key="3">
    <source>
        <dbReference type="ARBA" id="ARBA00004479"/>
    </source>
</evidence>
<dbReference type="Pfam" id="PF08263">
    <property type="entry name" value="LRRNT_2"/>
    <property type="match status" value="1"/>
</dbReference>
<evidence type="ECO:0000256" key="25">
    <source>
        <dbReference type="ARBA" id="ARBA00047899"/>
    </source>
</evidence>
<dbReference type="InterPro" id="IPR003591">
    <property type="entry name" value="Leu-rich_rpt_typical-subtyp"/>
</dbReference>
<evidence type="ECO:0000256" key="16">
    <source>
        <dbReference type="ARBA" id="ARBA00022777"/>
    </source>
</evidence>
<dbReference type="InterPro" id="IPR032675">
    <property type="entry name" value="LRR_dom_sf"/>
</dbReference>
<keyword evidence="13" id="KW-0732">Signal</keyword>
<evidence type="ECO:0000256" key="24">
    <source>
        <dbReference type="ARBA" id="ARBA00038043"/>
    </source>
</evidence>
<evidence type="ECO:0000256" key="7">
    <source>
        <dbReference type="ARBA" id="ARBA00022527"/>
    </source>
</evidence>
<dbReference type="FunFam" id="3.80.10.10:FF:000400">
    <property type="entry name" value="Nuclear pore complex protein NUP107"/>
    <property type="match status" value="1"/>
</dbReference>
<keyword evidence="6" id="KW-0134">Cell wall</keyword>
<dbReference type="InterPro" id="IPR005123">
    <property type="entry name" value="Oxoglu/Fe-dep_dioxygenase_dom"/>
</dbReference>
<dbReference type="Gene3D" id="3.80.10.10">
    <property type="entry name" value="Ribonuclease Inhibitor"/>
    <property type="match status" value="6"/>
</dbReference>
<evidence type="ECO:0000256" key="21">
    <source>
        <dbReference type="ARBA" id="ARBA00023136"/>
    </source>
</evidence>
<dbReference type="SMART" id="SM00369">
    <property type="entry name" value="LRR_TYP"/>
    <property type="match status" value="9"/>
</dbReference>
<keyword evidence="22" id="KW-0675">Receptor</keyword>
<keyword evidence="21 27" id="KW-0472">Membrane</keyword>
<keyword evidence="8" id="KW-0597">Phosphoprotein</keyword>
<dbReference type="PROSITE" id="PS51471">
    <property type="entry name" value="FE2OG_OXY"/>
    <property type="match status" value="1"/>
</dbReference>
<feature type="transmembrane region" description="Helical" evidence="27">
    <location>
        <begin position="640"/>
        <end position="662"/>
    </location>
</feature>
<keyword evidence="23" id="KW-0325">Glycoprotein</keyword>
<evidence type="ECO:0000256" key="20">
    <source>
        <dbReference type="ARBA" id="ARBA00023004"/>
    </source>
</evidence>
<evidence type="ECO:0000256" key="5">
    <source>
        <dbReference type="ARBA" id="ARBA00012513"/>
    </source>
</evidence>
<dbReference type="Pfam" id="PF14226">
    <property type="entry name" value="DIOX_N"/>
    <property type="match status" value="1"/>
</dbReference>
<reference evidence="29" key="1">
    <citation type="submission" date="2020-03" db="EMBL/GenBank/DDBJ databases">
        <title>A high-quality chromosome-level genome assembly of a woody plant with both climbing and erect habits, Rhamnella rubrinervis.</title>
        <authorList>
            <person name="Lu Z."/>
            <person name="Yang Y."/>
            <person name="Zhu X."/>
            <person name="Sun Y."/>
        </authorList>
    </citation>
    <scope>NUCLEOTIDE SEQUENCE</scope>
    <source>
        <strain evidence="29">BYM</strain>
        <tissue evidence="29">Leaf</tissue>
    </source>
</reference>
<dbReference type="Gene3D" id="2.60.120.330">
    <property type="entry name" value="B-lactam Antibiotic, Isopenicillin N Synthase, Chain"/>
    <property type="match status" value="1"/>
</dbReference>
<dbReference type="OrthoDB" id="288590at2759"/>
<evidence type="ECO:0000256" key="8">
    <source>
        <dbReference type="ARBA" id="ARBA00022553"/>
    </source>
</evidence>
<dbReference type="SUPFAM" id="SSF52047">
    <property type="entry name" value="RNI-like"/>
    <property type="match status" value="1"/>
</dbReference>
<protein>
    <recommendedName>
        <fullName evidence="5">non-specific serine/threonine protein kinase</fullName>
        <ecNumber evidence="5">2.7.11.1</ecNumber>
    </recommendedName>
</protein>
<keyword evidence="18 27" id="KW-1133">Transmembrane helix</keyword>
<dbReference type="InterPro" id="IPR026992">
    <property type="entry name" value="DIOX_N"/>
</dbReference>
<dbReference type="InterPro" id="IPR044861">
    <property type="entry name" value="IPNS-like_FE2OG_OXY"/>
</dbReference>
<comment type="similarity">
    <text evidence="4">Belongs to the iron/ascorbate-dependent oxidoreductase family.</text>
</comment>
<keyword evidence="6" id="KW-0964">Secreted</keyword>
<gene>
    <name evidence="29" type="ORF">FNV43_RR01457</name>
</gene>
<dbReference type="GO" id="GO:0016491">
    <property type="term" value="F:oxidoreductase activity"/>
    <property type="evidence" value="ECO:0007669"/>
    <property type="project" value="UniProtKB-KW"/>
</dbReference>
<dbReference type="EMBL" id="VOIH02000001">
    <property type="protein sequence ID" value="KAF3456803.1"/>
    <property type="molecule type" value="Genomic_DNA"/>
</dbReference>
<evidence type="ECO:0000313" key="29">
    <source>
        <dbReference type="EMBL" id="KAF3456803.1"/>
    </source>
</evidence>
<keyword evidence="14" id="KW-0677">Repeat</keyword>
<dbReference type="EC" id="2.7.11.1" evidence="5"/>
<accession>A0A8K0MSZ8</accession>
<keyword evidence="15" id="KW-0547">Nucleotide-binding</keyword>